<accession>T0ZZJ5</accession>
<dbReference type="Pfam" id="PF06953">
    <property type="entry name" value="ArsD"/>
    <property type="match status" value="1"/>
</dbReference>
<evidence type="ECO:0000313" key="1">
    <source>
        <dbReference type="EMBL" id="EQD34239.1"/>
    </source>
</evidence>
<dbReference type="GO" id="GO:0046685">
    <property type="term" value="P:response to arsenic-containing substance"/>
    <property type="evidence" value="ECO:0007669"/>
    <property type="project" value="InterPro"/>
</dbReference>
<organism evidence="1">
    <name type="scientific">mine drainage metagenome</name>
    <dbReference type="NCBI Taxonomy" id="410659"/>
    <lineage>
        <taxon>unclassified sequences</taxon>
        <taxon>metagenomes</taxon>
        <taxon>ecological metagenomes</taxon>
    </lineage>
</organism>
<comment type="caution">
    <text evidence="1">The sequence shown here is derived from an EMBL/GenBank/DDBJ whole genome shotgun (WGS) entry which is preliminary data.</text>
</comment>
<gene>
    <name evidence="1" type="ORF">B1A_18780</name>
</gene>
<sequence>MIVEVQVFDPAMCCSTGVCGPAVDPALARFASDLEWLASQGASVTRFNLGQEPGAFVSSPPVAQLLQLSGEAALPAVMVAGEVRSSGRYPERKELAAWAGIDIGQEAAPRVQGPLVPVAVAAAQPGCGGDSQQSGCCWRRV</sequence>
<reference evidence="1" key="2">
    <citation type="journal article" date="2014" name="ISME J.">
        <title>Microbial stratification in low pH oxic and suboxic macroscopic growths along an acid mine drainage.</title>
        <authorList>
            <person name="Mendez-Garcia C."/>
            <person name="Mesa V."/>
            <person name="Sprenger R.R."/>
            <person name="Richter M."/>
            <person name="Diez M.S."/>
            <person name="Solano J."/>
            <person name="Bargiela R."/>
            <person name="Golyshina O.V."/>
            <person name="Manteca A."/>
            <person name="Ramos J.L."/>
            <person name="Gallego J.R."/>
            <person name="Llorente I."/>
            <person name="Martins Dos Santos V.A."/>
            <person name="Jensen O.N."/>
            <person name="Pelaez A.I."/>
            <person name="Sanchez J."/>
            <person name="Ferrer M."/>
        </authorList>
    </citation>
    <scope>NUCLEOTIDE SEQUENCE</scope>
</reference>
<dbReference type="GO" id="GO:0003677">
    <property type="term" value="F:DNA binding"/>
    <property type="evidence" value="ECO:0007669"/>
    <property type="project" value="InterPro"/>
</dbReference>
<dbReference type="GO" id="GO:0045892">
    <property type="term" value="P:negative regulation of DNA-templated transcription"/>
    <property type="evidence" value="ECO:0007669"/>
    <property type="project" value="InterPro"/>
</dbReference>
<name>T0ZZJ5_9ZZZZ</name>
<protein>
    <submittedName>
        <fullName evidence="1">Arsenical resistance operon trans-acting repressor ArsD</fullName>
    </submittedName>
</protein>
<dbReference type="NCBIfam" id="NF033727">
    <property type="entry name" value="chaperon_ArsD"/>
    <property type="match status" value="1"/>
</dbReference>
<proteinExistence type="predicted"/>
<dbReference type="InterPro" id="IPR010712">
    <property type="entry name" value="Arsenical-R_ArsD"/>
</dbReference>
<dbReference type="AlphaFoldDB" id="T0ZZJ5"/>
<dbReference type="EMBL" id="AUZX01013859">
    <property type="protein sequence ID" value="EQD34239.1"/>
    <property type="molecule type" value="Genomic_DNA"/>
</dbReference>
<dbReference type="Gene3D" id="3.40.30.10">
    <property type="entry name" value="Glutaredoxin"/>
    <property type="match status" value="1"/>
</dbReference>
<reference evidence="1" key="1">
    <citation type="submission" date="2013-08" db="EMBL/GenBank/DDBJ databases">
        <authorList>
            <person name="Mendez C."/>
            <person name="Richter M."/>
            <person name="Ferrer M."/>
            <person name="Sanchez J."/>
        </authorList>
    </citation>
    <scope>NUCLEOTIDE SEQUENCE</scope>
</reference>